<name>A0AAW9S3J3_9BACT</name>
<dbReference type="Proteomes" id="UP001403385">
    <property type="component" value="Unassembled WGS sequence"/>
</dbReference>
<reference evidence="3 4" key="1">
    <citation type="submission" date="2024-04" db="EMBL/GenBank/DDBJ databases">
        <title>Novel genus in family Flammeovirgaceae.</title>
        <authorList>
            <person name="Nguyen T.H."/>
            <person name="Vuong T.Q."/>
            <person name="Le H."/>
            <person name="Kim S.-G."/>
        </authorList>
    </citation>
    <scope>NUCLEOTIDE SEQUENCE [LARGE SCALE GENOMIC DNA]</scope>
    <source>
        <strain evidence="3 4">JCM 23209</strain>
    </source>
</reference>
<dbReference type="InterPro" id="IPR010819">
    <property type="entry name" value="AGE/CE"/>
</dbReference>
<comment type="similarity">
    <text evidence="1">Belongs to the N-acylglucosamine 2-epimerase family.</text>
</comment>
<evidence type="ECO:0000313" key="4">
    <source>
        <dbReference type="Proteomes" id="UP001403385"/>
    </source>
</evidence>
<dbReference type="GO" id="GO:0016853">
    <property type="term" value="F:isomerase activity"/>
    <property type="evidence" value="ECO:0007669"/>
    <property type="project" value="UniProtKB-KW"/>
</dbReference>
<protein>
    <submittedName>
        <fullName evidence="3">AGE family epimerase/isomerase</fullName>
        <ecNumber evidence="3">5.-.-.-</ecNumber>
    </submittedName>
</protein>
<comment type="caution">
    <text evidence="3">The sequence shown here is derived from an EMBL/GenBank/DDBJ whole genome shotgun (WGS) entry which is preliminary data.</text>
</comment>
<evidence type="ECO:0000256" key="1">
    <source>
        <dbReference type="ARBA" id="ARBA00008558"/>
    </source>
</evidence>
<evidence type="ECO:0000313" key="3">
    <source>
        <dbReference type="EMBL" id="MEN7550712.1"/>
    </source>
</evidence>
<evidence type="ECO:0000256" key="2">
    <source>
        <dbReference type="ARBA" id="ARBA00023235"/>
    </source>
</evidence>
<dbReference type="GO" id="GO:0005975">
    <property type="term" value="P:carbohydrate metabolic process"/>
    <property type="evidence" value="ECO:0007669"/>
    <property type="project" value="InterPro"/>
</dbReference>
<dbReference type="InterPro" id="IPR012341">
    <property type="entry name" value="6hp_glycosidase-like_sf"/>
</dbReference>
<dbReference type="SUPFAM" id="SSF48208">
    <property type="entry name" value="Six-hairpin glycosidases"/>
    <property type="match status" value="1"/>
</dbReference>
<dbReference type="Gene3D" id="1.50.10.10">
    <property type="match status" value="1"/>
</dbReference>
<dbReference type="EC" id="5.-.-.-" evidence="3"/>
<dbReference type="EMBL" id="JBDKWZ010000016">
    <property type="protein sequence ID" value="MEN7550712.1"/>
    <property type="molecule type" value="Genomic_DNA"/>
</dbReference>
<dbReference type="InterPro" id="IPR034116">
    <property type="entry name" value="AGE_dom"/>
</dbReference>
<dbReference type="RefSeq" id="WP_346823494.1">
    <property type="nucleotide sequence ID" value="NZ_JBDKWZ010000016.1"/>
</dbReference>
<accession>A0AAW9S3J3</accession>
<dbReference type="CDD" id="cd00249">
    <property type="entry name" value="AGE"/>
    <property type="match status" value="1"/>
</dbReference>
<gene>
    <name evidence="3" type="ORF">AAG747_22520</name>
</gene>
<dbReference type="Pfam" id="PF07221">
    <property type="entry name" value="GlcNAc_2-epim"/>
    <property type="match status" value="1"/>
</dbReference>
<keyword evidence="2 3" id="KW-0413">Isomerase</keyword>
<organism evidence="3 4">
    <name type="scientific">Rapidithrix thailandica</name>
    <dbReference type="NCBI Taxonomy" id="413964"/>
    <lineage>
        <taxon>Bacteria</taxon>
        <taxon>Pseudomonadati</taxon>
        <taxon>Bacteroidota</taxon>
        <taxon>Cytophagia</taxon>
        <taxon>Cytophagales</taxon>
        <taxon>Flammeovirgaceae</taxon>
        <taxon>Rapidithrix</taxon>
    </lineage>
</organism>
<dbReference type="FunFam" id="1.50.10.10:FF:000021">
    <property type="entry name" value="N-acylglucosamine 2-epimerase"/>
    <property type="match status" value="1"/>
</dbReference>
<keyword evidence="4" id="KW-1185">Reference proteome</keyword>
<proteinExistence type="inferred from homology"/>
<sequence length="386" mass="45115">MKNFKNYPLQYKNALLQNVIPFWENHSIDRKYGGYFTCLDQRGKVFDTDKFVWLQGRQVWTFSMLYNKVEKREEWLETATFGAEFLKKYGRDRDRNFYFSLDRKGTPLIQAYNIFSDCFAAMAFNQYALATGKSEYLDLGVTIFNTILKRKNNPKGKYEKSTGNRPLQNFALPMILSNLVLELESALKPELVEETLSECVHLVMNEFLDPNDGLVYENIAADGSHPDTFEGRLINPGHGIEAMWFIMDIAKRQGNQTLIEQAVATTLQLIEYGWDQEFGGIFYFLDAQGKPPLQLEWDQKLWWVHLEALVALSKAYQLTQNPEVVYWLEKIHQYSWTHFADPQYGEWFGYLNRQGKPLLSLKGGKWKGCFHVPRAMYQCWKTLENV</sequence>
<dbReference type="AlphaFoldDB" id="A0AAW9S3J3"/>
<dbReference type="PANTHER" id="PTHR15108">
    <property type="entry name" value="N-ACYLGLUCOSAMINE-2-EPIMERASE"/>
    <property type="match status" value="1"/>
</dbReference>
<dbReference type="InterPro" id="IPR008928">
    <property type="entry name" value="6-hairpin_glycosidase_sf"/>
</dbReference>